<sequence>MDQKRCPHCGKWSSWEMNLDDVCENCGQALGGKDLENQKKRIADKKLNEENWMFNIKDTDSNFTKKAKKVGNFFYTIYMAIITFILWLIAALPG</sequence>
<keyword evidence="1" id="KW-0812">Transmembrane</keyword>
<dbReference type="AlphaFoldDB" id="A0A1G5VZ36"/>
<keyword evidence="3" id="KW-1185">Reference proteome</keyword>
<feature type="transmembrane region" description="Helical" evidence="1">
    <location>
        <begin position="73"/>
        <end position="92"/>
    </location>
</feature>
<name>A0A1G5VZ36_9BACT</name>
<evidence type="ECO:0000313" key="2">
    <source>
        <dbReference type="EMBL" id="SDA51119.1"/>
    </source>
</evidence>
<reference evidence="3" key="1">
    <citation type="submission" date="2016-10" db="EMBL/GenBank/DDBJ databases">
        <authorList>
            <person name="Varghese N."/>
            <person name="Submissions S."/>
        </authorList>
    </citation>
    <scope>NUCLEOTIDE SEQUENCE [LARGE SCALE GENOMIC DNA]</scope>
    <source>
        <strain evidence="3">DSM 22703</strain>
    </source>
</reference>
<dbReference type="OrthoDB" id="772995at2"/>
<keyword evidence="1" id="KW-0472">Membrane</keyword>
<evidence type="ECO:0000256" key="1">
    <source>
        <dbReference type="SAM" id="Phobius"/>
    </source>
</evidence>
<accession>A0A1G5VZ36</accession>
<proteinExistence type="predicted"/>
<dbReference type="RefSeq" id="WP_092728640.1">
    <property type="nucleotide sequence ID" value="NZ_FMXE01000005.1"/>
</dbReference>
<protein>
    <submittedName>
        <fullName evidence="2">Uncharacterized protein</fullName>
    </submittedName>
</protein>
<gene>
    <name evidence="2" type="ORF">SAMN03080617_00778</name>
</gene>
<dbReference type="Proteomes" id="UP000198756">
    <property type="component" value="Unassembled WGS sequence"/>
</dbReference>
<dbReference type="EMBL" id="FMXE01000005">
    <property type="protein sequence ID" value="SDA51119.1"/>
    <property type="molecule type" value="Genomic_DNA"/>
</dbReference>
<evidence type="ECO:0000313" key="3">
    <source>
        <dbReference type="Proteomes" id="UP000198756"/>
    </source>
</evidence>
<dbReference type="STRING" id="279824.SAMN03080617_00778"/>
<keyword evidence="1" id="KW-1133">Transmembrane helix</keyword>
<organism evidence="2 3">
    <name type="scientific">Algoriphagus alkaliphilus</name>
    <dbReference type="NCBI Taxonomy" id="279824"/>
    <lineage>
        <taxon>Bacteria</taxon>
        <taxon>Pseudomonadati</taxon>
        <taxon>Bacteroidota</taxon>
        <taxon>Cytophagia</taxon>
        <taxon>Cytophagales</taxon>
        <taxon>Cyclobacteriaceae</taxon>
        <taxon>Algoriphagus</taxon>
    </lineage>
</organism>